<feature type="transmembrane region" description="Helical" evidence="1">
    <location>
        <begin position="67"/>
        <end position="91"/>
    </location>
</feature>
<evidence type="ECO:0000313" key="2">
    <source>
        <dbReference type="EMBL" id="OGG76568.1"/>
    </source>
</evidence>
<dbReference type="AlphaFoldDB" id="A0A1F6ESK0"/>
<dbReference type="Proteomes" id="UP000176714">
    <property type="component" value="Unassembled WGS sequence"/>
</dbReference>
<dbReference type="STRING" id="1798516.A2950_01025"/>
<evidence type="ECO:0000313" key="3">
    <source>
        <dbReference type="Proteomes" id="UP000176714"/>
    </source>
</evidence>
<gene>
    <name evidence="2" type="ORF">A2950_01025</name>
</gene>
<name>A0A1F6ESK0_9BACT</name>
<proteinExistence type="predicted"/>
<accession>A0A1F6ESK0</accession>
<organism evidence="2 3">
    <name type="scientific">Candidatus Kaiserbacteria bacterium RIFCSPLOWO2_01_FULL_55_19</name>
    <dbReference type="NCBI Taxonomy" id="1798516"/>
    <lineage>
        <taxon>Bacteria</taxon>
        <taxon>Candidatus Kaiseribacteriota</taxon>
    </lineage>
</organism>
<evidence type="ECO:0000256" key="1">
    <source>
        <dbReference type="SAM" id="Phobius"/>
    </source>
</evidence>
<keyword evidence="1" id="KW-0812">Transmembrane</keyword>
<feature type="transmembrane region" description="Helical" evidence="1">
    <location>
        <begin position="38"/>
        <end position="55"/>
    </location>
</feature>
<keyword evidence="1" id="KW-0472">Membrane</keyword>
<comment type="caution">
    <text evidence="2">The sequence shown here is derived from an EMBL/GenBank/DDBJ whole genome shotgun (WGS) entry which is preliminary data.</text>
</comment>
<sequence>MKKVHWEIVASILFVFGSTYLVYGQLENISSFWDAQALWSLALIAGWMVVSAGYFHQGWMVHQGHSAANVSAFLPSVVFLVQCILFVKGIYFNDWSLILGAVIVNSGVVFSLYQILQAKRRSAWRA</sequence>
<dbReference type="EMBL" id="MFMD01000008">
    <property type="protein sequence ID" value="OGG76568.1"/>
    <property type="molecule type" value="Genomic_DNA"/>
</dbReference>
<protein>
    <submittedName>
        <fullName evidence="2">Uncharacterized protein</fullName>
    </submittedName>
</protein>
<keyword evidence="1" id="KW-1133">Transmembrane helix</keyword>
<feature type="transmembrane region" description="Helical" evidence="1">
    <location>
        <begin position="7"/>
        <end position="26"/>
    </location>
</feature>
<reference evidence="2 3" key="1">
    <citation type="journal article" date="2016" name="Nat. Commun.">
        <title>Thousands of microbial genomes shed light on interconnected biogeochemical processes in an aquifer system.</title>
        <authorList>
            <person name="Anantharaman K."/>
            <person name="Brown C.T."/>
            <person name="Hug L.A."/>
            <person name="Sharon I."/>
            <person name="Castelle C.J."/>
            <person name="Probst A.J."/>
            <person name="Thomas B.C."/>
            <person name="Singh A."/>
            <person name="Wilkins M.J."/>
            <person name="Karaoz U."/>
            <person name="Brodie E.L."/>
            <person name="Williams K.H."/>
            <person name="Hubbard S.S."/>
            <person name="Banfield J.F."/>
        </authorList>
    </citation>
    <scope>NUCLEOTIDE SEQUENCE [LARGE SCALE GENOMIC DNA]</scope>
</reference>
<feature type="transmembrane region" description="Helical" evidence="1">
    <location>
        <begin position="97"/>
        <end position="116"/>
    </location>
</feature>